<keyword evidence="3 4" id="KW-0408">Iron</keyword>
<dbReference type="SMART" id="SM01008">
    <property type="entry name" value="Ald_Xan_dh_C"/>
    <property type="match status" value="1"/>
</dbReference>
<dbReference type="Pfam" id="PF13442">
    <property type="entry name" value="Cytochrome_CBB3"/>
    <property type="match status" value="1"/>
</dbReference>
<dbReference type="InterPro" id="IPR036909">
    <property type="entry name" value="Cyt_c-like_dom_sf"/>
</dbReference>
<dbReference type="PANTHER" id="PTHR47495">
    <property type="entry name" value="ALDEHYDE DEHYDROGENASE"/>
    <property type="match status" value="1"/>
</dbReference>
<organism evidence="6 7">
    <name type="scientific">Acidovorax delafieldii</name>
    <name type="common">Pseudomonas delafieldii</name>
    <dbReference type="NCBI Taxonomy" id="47920"/>
    <lineage>
        <taxon>Bacteria</taxon>
        <taxon>Pseudomonadati</taxon>
        <taxon>Pseudomonadota</taxon>
        <taxon>Betaproteobacteria</taxon>
        <taxon>Burkholderiales</taxon>
        <taxon>Comamonadaceae</taxon>
        <taxon>Acidovorax</taxon>
    </lineage>
</organism>
<proteinExistence type="predicted"/>
<dbReference type="PROSITE" id="PS51007">
    <property type="entry name" value="CYTC"/>
    <property type="match status" value="3"/>
</dbReference>
<dbReference type="GO" id="GO:0016491">
    <property type="term" value="F:oxidoreductase activity"/>
    <property type="evidence" value="ECO:0007669"/>
    <property type="project" value="InterPro"/>
</dbReference>
<dbReference type="Pfam" id="PF02738">
    <property type="entry name" value="MoCoBD_1"/>
    <property type="match status" value="1"/>
</dbReference>
<dbReference type="InterPro" id="IPR008274">
    <property type="entry name" value="AldOxase/xan_DH_MoCoBD1"/>
</dbReference>
<dbReference type="AlphaFoldDB" id="A0A561XTM2"/>
<dbReference type="InterPro" id="IPR052516">
    <property type="entry name" value="N-heterocyclic_Hydroxylase"/>
</dbReference>
<dbReference type="InterPro" id="IPR046867">
    <property type="entry name" value="AldOxase/xan_DH_MoCoBD2"/>
</dbReference>
<sequence>MSATPDNAAPLRAHSPLTRADFHAAQGVLLVVRNPPPAPPPVKGQPALVAGNPAEGVEILIAVWDDGSVTGLNGHVDLGTGIRTALAQIVAEELDVPLAQVNMVLGDTTRAPNQGATIASASIQIHAKPLRTAAAQARHWLVAQAAERLGVPVEALQVRAGVVQVTADPARQLAYGALLAGAHTTLELVDATTTKAAADYTVVGQSVPRVDIPAKVSGELVFVHDMRVPGMLHGRVVRPPYAGADHGDFIGNTLESVDQQSIAHIPGIRAVVVIRDFVGIVAEREEQAEQALRDLKVRWKDWPGFPRQDSAEALEQAIRANPATQRRLVDEGDVDGALAALSADGQPMPRTYVWPYQMHGSIGPSCAVAEWRSDDSTGRPRMAVWAGTQNPHVLRADLARLMGLADVDIDLIRMEAAGCYGRNGADDVAADAALLSRAVGAPVRVQLTREQEHLWEPKGTAQLMQVRGGLKADGTVAAYDFETSYPSNGAPTLALLLTRTIEPVAQAYEMGDRTARPPYQYDNLRVAVNDMPPIVRASWLRGVSALPNSFAHESYVDELATAAGVDPVAFRLQLLNDPRAAELVQATAEKAGWIRRTGPQQRPLEGDNKGEWVQGQGFAYARYIHSKWPGFGAAWAAWVADVEVNKRTGEVHVRRVVVGHDAGLMVNPAGVEQQVHGNVLQTTSRALKEQVTFEPVKQAVDNSEWGSYPILSFREVPVIEVMHMPRQDEAPLGSGESSSVPGTAAIANAIFDATGVRFRAPPFTPEVVRAGLNRLPGGTGQAAAGSTPSPEQAEVLPTLELPAPAVPASATWPRTRSPWARALALVAGGIAMGAALLGWRPSIAPVVQTAGASVYNAATIERGRLLAAAGDCVVCHTAPGGTPNTGGRAMDTPFGKVYTTNLTPDAETGIGQWSFSAFQRAMREGISRDGKHLYPAFPYTSFAKMSDDDLTALYAYLMAQPAVRAEVPKTELTFPFSVRPLMAGWNTLFHDATPFKPDPTRPPEWNRGAYLVQGVGHCGACHTPRNALGAELGGAAFLSGAMVDGWEAPALTGLSKAPVPWTADALYGYLRHGHSPQHGSASGPMAPVVRELAHLPDEDIRAMAGYLASFTATDAATQPSTQPVPDPQQRAQTAVAQAAALAPQPGQAQRLFDGACAACHHDGDGPRLLGVNVPLALNSNLHSDRPDNLLQVIVHGIHEPAARDIGFMPGFGYALSDAQITELAGYMRQRYAPGRPAWRDVPEALARVRAGPAHP</sequence>
<dbReference type="GO" id="GO:0046872">
    <property type="term" value="F:metal ion binding"/>
    <property type="evidence" value="ECO:0007669"/>
    <property type="project" value="UniProtKB-KW"/>
</dbReference>
<dbReference type="Pfam" id="PF00034">
    <property type="entry name" value="Cytochrom_C"/>
    <property type="match status" value="1"/>
</dbReference>
<feature type="domain" description="Cytochrome c" evidence="5">
    <location>
        <begin position="1003"/>
        <end position="1111"/>
    </location>
</feature>
<dbReference type="SUPFAM" id="SSF56003">
    <property type="entry name" value="Molybdenum cofactor-binding domain"/>
    <property type="match status" value="2"/>
</dbReference>
<gene>
    <name evidence="6" type="ORF">ATF69_1335</name>
</gene>
<evidence type="ECO:0000256" key="4">
    <source>
        <dbReference type="PROSITE-ProRule" id="PRU00433"/>
    </source>
</evidence>
<dbReference type="Gene3D" id="3.90.1170.50">
    <property type="entry name" value="Aldehyde oxidase/xanthine dehydrogenase, a/b hammerhead"/>
    <property type="match status" value="1"/>
</dbReference>
<keyword evidence="1 4" id="KW-0349">Heme</keyword>
<dbReference type="Proteomes" id="UP000321485">
    <property type="component" value="Unassembled WGS sequence"/>
</dbReference>
<dbReference type="InterPro" id="IPR009056">
    <property type="entry name" value="Cyt_c-like_dom"/>
</dbReference>
<dbReference type="InterPro" id="IPR000674">
    <property type="entry name" value="Ald_Oxase/Xan_DH_a/b"/>
</dbReference>
<accession>A0A561XTM2</accession>
<keyword evidence="2 4" id="KW-0479">Metal-binding</keyword>
<evidence type="ECO:0000313" key="7">
    <source>
        <dbReference type="Proteomes" id="UP000321485"/>
    </source>
</evidence>
<protein>
    <submittedName>
        <fullName evidence="6">Nicotinate dehydrogenase subunit B</fullName>
    </submittedName>
</protein>
<evidence type="ECO:0000256" key="3">
    <source>
        <dbReference type="ARBA" id="ARBA00023004"/>
    </source>
</evidence>
<dbReference type="PANTHER" id="PTHR47495:SF1">
    <property type="entry name" value="BLL3820 PROTEIN"/>
    <property type="match status" value="1"/>
</dbReference>
<comment type="caution">
    <text evidence="6">The sequence shown here is derived from an EMBL/GenBank/DDBJ whole genome shotgun (WGS) entry which is preliminary data.</text>
</comment>
<dbReference type="GeneID" id="51110405"/>
<dbReference type="Pfam" id="PF20256">
    <property type="entry name" value="MoCoBD_2"/>
    <property type="match status" value="2"/>
</dbReference>
<feature type="domain" description="Cytochrome c" evidence="5">
    <location>
        <begin position="858"/>
        <end position="961"/>
    </location>
</feature>
<dbReference type="SUPFAM" id="SSF54665">
    <property type="entry name" value="CO dehydrogenase molybdoprotein N-domain-like"/>
    <property type="match status" value="1"/>
</dbReference>
<name>A0A561XTM2_ACIDE</name>
<evidence type="ECO:0000256" key="2">
    <source>
        <dbReference type="ARBA" id="ARBA00022723"/>
    </source>
</evidence>
<dbReference type="GO" id="GO:0009055">
    <property type="term" value="F:electron transfer activity"/>
    <property type="evidence" value="ECO:0007669"/>
    <property type="project" value="InterPro"/>
</dbReference>
<reference evidence="6 7" key="1">
    <citation type="journal article" date="2015" name="Stand. Genomic Sci.">
        <title>Genomic Encyclopedia of Bacterial and Archaeal Type Strains, Phase III: the genomes of soil and plant-associated and newly described type strains.</title>
        <authorList>
            <person name="Whitman W.B."/>
            <person name="Woyke T."/>
            <person name="Klenk H.P."/>
            <person name="Zhou Y."/>
            <person name="Lilburn T.G."/>
            <person name="Beck B.J."/>
            <person name="De Vos P."/>
            <person name="Vandamme P."/>
            <person name="Eisen J.A."/>
            <person name="Garrity G."/>
            <person name="Hugenholtz P."/>
            <person name="Kyrpides N.C."/>
        </authorList>
    </citation>
    <scope>NUCLEOTIDE SEQUENCE [LARGE SCALE GENOMIC DNA]</scope>
    <source>
        <strain evidence="6 7">DSM 64</strain>
    </source>
</reference>
<dbReference type="InterPro" id="IPR037165">
    <property type="entry name" value="AldOxase/xan_DH_Mopterin-bd_sf"/>
</dbReference>
<dbReference type="Gene3D" id="3.30.365.10">
    <property type="entry name" value="Aldehyde oxidase/xanthine dehydrogenase, molybdopterin binding domain"/>
    <property type="match status" value="4"/>
</dbReference>
<evidence type="ECO:0000313" key="6">
    <source>
        <dbReference type="EMBL" id="TWG39463.1"/>
    </source>
</evidence>
<evidence type="ECO:0000259" key="5">
    <source>
        <dbReference type="PROSITE" id="PS51007"/>
    </source>
</evidence>
<dbReference type="SUPFAM" id="SSF46626">
    <property type="entry name" value="Cytochrome c"/>
    <property type="match status" value="3"/>
</dbReference>
<dbReference type="RefSeq" id="WP_146870263.1">
    <property type="nucleotide sequence ID" value="NZ_VJWE01000011.1"/>
</dbReference>
<dbReference type="EMBL" id="VJWE01000011">
    <property type="protein sequence ID" value="TWG39463.1"/>
    <property type="molecule type" value="Genomic_DNA"/>
</dbReference>
<feature type="domain" description="Cytochrome c" evidence="5">
    <location>
        <begin position="1143"/>
        <end position="1231"/>
    </location>
</feature>
<evidence type="ECO:0000256" key="1">
    <source>
        <dbReference type="ARBA" id="ARBA00022617"/>
    </source>
</evidence>
<dbReference type="InterPro" id="IPR036856">
    <property type="entry name" value="Ald_Oxase/Xan_DH_a/b_sf"/>
</dbReference>
<dbReference type="Gene3D" id="1.10.760.10">
    <property type="entry name" value="Cytochrome c-like domain"/>
    <property type="match status" value="3"/>
</dbReference>
<dbReference type="GO" id="GO:0020037">
    <property type="term" value="F:heme binding"/>
    <property type="evidence" value="ECO:0007669"/>
    <property type="project" value="InterPro"/>
</dbReference>